<dbReference type="SUPFAM" id="SSF54427">
    <property type="entry name" value="NTF2-like"/>
    <property type="match status" value="1"/>
</dbReference>
<proteinExistence type="predicted"/>
<dbReference type="OrthoDB" id="1162513at2"/>
<dbReference type="InterPro" id="IPR032710">
    <property type="entry name" value="NTF2-like_dom_sf"/>
</dbReference>
<organism evidence="1 2">
    <name type="scientific">Aquimarina atlantica</name>
    <dbReference type="NCBI Taxonomy" id="1317122"/>
    <lineage>
        <taxon>Bacteria</taxon>
        <taxon>Pseudomonadati</taxon>
        <taxon>Bacteroidota</taxon>
        <taxon>Flavobacteriia</taxon>
        <taxon>Flavobacteriales</taxon>
        <taxon>Flavobacteriaceae</taxon>
        <taxon>Aquimarina</taxon>
    </lineage>
</organism>
<dbReference type="Gene3D" id="3.10.450.50">
    <property type="match status" value="1"/>
</dbReference>
<dbReference type="EMBL" id="AQRA01000008">
    <property type="protein sequence ID" value="EZH72342.1"/>
    <property type="molecule type" value="Genomic_DNA"/>
</dbReference>
<accession>A0A023BQL1</accession>
<name>A0A023BQL1_9FLAO</name>
<reference evidence="1 2" key="1">
    <citation type="submission" date="2014-04" db="EMBL/GenBank/DDBJ databases">
        <title>Aquimarina sp. 22II-S11-z7 Genome Sequencing.</title>
        <authorList>
            <person name="Lai Q."/>
        </authorList>
    </citation>
    <scope>NUCLEOTIDE SEQUENCE [LARGE SCALE GENOMIC DNA]</scope>
    <source>
        <strain evidence="1 2">22II-S11-z7</strain>
    </source>
</reference>
<evidence type="ECO:0000313" key="2">
    <source>
        <dbReference type="Proteomes" id="UP000023541"/>
    </source>
</evidence>
<sequence>MKQSFQIFLPLFILILFTSSLSAQKIKKDPNESALETDLSDRQAIITTIKNFYIGDHTGSIKHKKLSMHEKGAYRYVNKDGEYSESIFRLDSDNADPNYKEELLSIEIYDKLALARLRLDQFRSKLPEYKLMTLHKANGKWKITSITWGFGITQ</sequence>
<evidence type="ECO:0000313" key="1">
    <source>
        <dbReference type="EMBL" id="EZH72342.1"/>
    </source>
</evidence>
<dbReference type="eggNOG" id="ENOG50300AK">
    <property type="taxonomic scope" value="Bacteria"/>
</dbReference>
<gene>
    <name evidence="1" type="ORF">ATO12_23095</name>
</gene>
<dbReference type="AlphaFoldDB" id="A0A023BQL1"/>
<dbReference type="RefSeq" id="WP_034244809.1">
    <property type="nucleotide sequence ID" value="NZ_AQRA01000008.1"/>
</dbReference>
<comment type="caution">
    <text evidence="1">The sequence shown here is derived from an EMBL/GenBank/DDBJ whole genome shotgun (WGS) entry which is preliminary data.</text>
</comment>
<dbReference type="Proteomes" id="UP000023541">
    <property type="component" value="Unassembled WGS sequence"/>
</dbReference>
<dbReference type="STRING" id="1317122.ATO12_23095"/>
<protein>
    <recommendedName>
        <fullName evidence="3">DUF4440 domain-containing protein</fullName>
    </recommendedName>
</protein>
<evidence type="ECO:0008006" key="3">
    <source>
        <dbReference type="Google" id="ProtNLM"/>
    </source>
</evidence>
<keyword evidence="2" id="KW-1185">Reference proteome</keyword>